<dbReference type="InterPro" id="IPR036737">
    <property type="entry name" value="OmpA-like_sf"/>
</dbReference>
<dbReference type="Proteomes" id="UP001265259">
    <property type="component" value="Unassembled WGS sequence"/>
</dbReference>
<dbReference type="InterPro" id="IPR006665">
    <property type="entry name" value="OmpA-like"/>
</dbReference>
<keyword evidence="5" id="KW-0732">Signal</keyword>
<sequence length="170" mass="18186">MRSILLSSAFLAAIATGAAAQDTPYSPGDVVNFLVDSADLGLNRGICIGTAQECAPPEPQGMDMLINFELDSADLTAEARENLAVFAEALKDERLNKARFVVEGHTDARGVEGYNFGLSEERAASVKTYLSELGVSEARLTAVGLGESEPRTGDALDPENRRVELRIDLQ</sequence>
<name>A0ABU3DEG5_9RHOB</name>
<accession>A0ABU3DEG5</accession>
<dbReference type="InterPro" id="IPR006664">
    <property type="entry name" value="OMP_bac"/>
</dbReference>
<comment type="subcellular location">
    <subcellularLocation>
        <location evidence="1">Cell outer membrane</location>
    </subcellularLocation>
</comment>
<dbReference type="Gene3D" id="3.30.1330.60">
    <property type="entry name" value="OmpA-like domain"/>
    <property type="match status" value="1"/>
</dbReference>
<comment type="caution">
    <text evidence="7">The sequence shown here is derived from an EMBL/GenBank/DDBJ whole genome shotgun (WGS) entry which is preliminary data.</text>
</comment>
<keyword evidence="3" id="KW-0998">Cell outer membrane</keyword>
<dbReference type="EMBL" id="JAVRHL010000001">
    <property type="protein sequence ID" value="MDT0681943.1"/>
    <property type="molecule type" value="Genomic_DNA"/>
</dbReference>
<protein>
    <submittedName>
        <fullName evidence="7">OmpA family protein</fullName>
    </submittedName>
</protein>
<dbReference type="PROSITE" id="PS51123">
    <property type="entry name" value="OMPA_2"/>
    <property type="match status" value="1"/>
</dbReference>
<keyword evidence="2 4" id="KW-0472">Membrane</keyword>
<evidence type="ECO:0000313" key="8">
    <source>
        <dbReference type="Proteomes" id="UP001265259"/>
    </source>
</evidence>
<evidence type="ECO:0000256" key="2">
    <source>
        <dbReference type="ARBA" id="ARBA00023136"/>
    </source>
</evidence>
<dbReference type="RefSeq" id="WP_311689692.1">
    <property type="nucleotide sequence ID" value="NZ_JAVRHL010000001.1"/>
</dbReference>
<dbReference type="PANTHER" id="PTHR30329">
    <property type="entry name" value="STATOR ELEMENT OF FLAGELLAR MOTOR COMPLEX"/>
    <property type="match status" value="1"/>
</dbReference>
<dbReference type="InterPro" id="IPR050330">
    <property type="entry name" value="Bact_OuterMem_StrucFunc"/>
</dbReference>
<gene>
    <name evidence="7" type="ORF">RM543_04535</name>
</gene>
<reference evidence="7 8" key="1">
    <citation type="submission" date="2023-09" db="EMBL/GenBank/DDBJ databases">
        <authorList>
            <person name="Rey-Velasco X."/>
        </authorList>
    </citation>
    <scope>NUCLEOTIDE SEQUENCE [LARGE SCALE GENOMIC DNA]</scope>
    <source>
        <strain evidence="7 8">F158</strain>
    </source>
</reference>
<evidence type="ECO:0000256" key="3">
    <source>
        <dbReference type="ARBA" id="ARBA00023237"/>
    </source>
</evidence>
<feature type="signal peptide" evidence="5">
    <location>
        <begin position="1"/>
        <end position="20"/>
    </location>
</feature>
<feature type="chain" id="PRO_5046904657" evidence="5">
    <location>
        <begin position="21"/>
        <end position="170"/>
    </location>
</feature>
<evidence type="ECO:0000256" key="1">
    <source>
        <dbReference type="ARBA" id="ARBA00004442"/>
    </source>
</evidence>
<dbReference type="PANTHER" id="PTHR30329:SF21">
    <property type="entry name" value="LIPOPROTEIN YIAD-RELATED"/>
    <property type="match status" value="1"/>
</dbReference>
<dbReference type="Pfam" id="PF00691">
    <property type="entry name" value="OmpA"/>
    <property type="match status" value="1"/>
</dbReference>
<evidence type="ECO:0000313" key="7">
    <source>
        <dbReference type="EMBL" id="MDT0681943.1"/>
    </source>
</evidence>
<evidence type="ECO:0000256" key="5">
    <source>
        <dbReference type="SAM" id="SignalP"/>
    </source>
</evidence>
<dbReference type="SUPFAM" id="SSF103088">
    <property type="entry name" value="OmpA-like"/>
    <property type="match status" value="1"/>
</dbReference>
<keyword evidence="8" id="KW-1185">Reference proteome</keyword>
<dbReference type="CDD" id="cd07185">
    <property type="entry name" value="OmpA_C-like"/>
    <property type="match status" value="1"/>
</dbReference>
<feature type="domain" description="OmpA-like" evidence="6">
    <location>
        <begin position="55"/>
        <end position="170"/>
    </location>
</feature>
<proteinExistence type="predicted"/>
<evidence type="ECO:0000259" key="6">
    <source>
        <dbReference type="PROSITE" id="PS51123"/>
    </source>
</evidence>
<dbReference type="PRINTS" id="PR01021">
    <property type="entry name" value="OMPADOMAIN"/>
</dbReference>
<evidence type="ECO:0000256" key="4">
    <source>
        <dbReference type="PROSITE-ProRule" id="PRU00473"/>
    </source>
</evidence>
<organism evidence="7 8">
    <name type="scientific">Tropicimonas omnivorans</name>
    <dbReference type="NCBI Taxonomy" id="3075590"/>
    <lineage>
        <taxon>Bacteria</taxon>
        <taxon>Pseudomonadati</taxon>
        <taxon>Pseudomonadota</taxon>
        <taxon>Alphaproteobacteria</taxon>
        <taxon>Rhodobacterales</taxon>
        <taxon>Roseobacteraceae</taxon>
        <taxon>Tropicimonas</taxon>
    </lineage>
</organism>